<organism evidence="2 3">
    <name type="scientific">Ditylenchus destructor</name>
    <dbReference type="NCBI Taxonomy" id="166010"/>
    <lineage>
        <taxon>Eukaryota</taxon>
        <taxon>Metazoa</taxon>
        <taxon>Ecdysozoa</taxon>
        <taxon>Nematoda</taxon>
        <taxon>Chromadorea</taxon>
        <taxon>Rhabditida</taxon>
        <taxon>Tylenchina</taxon>
        <taxon>Tylenchomorpha</taxon>
        <taxon>Sphaerularioidea</taxon>
        <taxon>Anguinidae</taxon>
        <taxon>Anguininae</taxon>
        <taxon>Ditylenchus</taxon>
    </lineage>
</organism>
<gene>
    <name evidence="2" type="ORF">DdX_17007</name>
</gene>
<evidence type="ECO:0000313" key="3">
    <source>
        <dbReference type="Proteomes" id="UP001201812"/>
    </source>
</evidence>
<dbReference type="EMBL" id="JAKKPZ010000161">
    <property type="protein sequence ID" value="KAI1699974.1"/>
    <property type="molecule type" value="Genomic_DNA"/>
</dbReference>
<dbReference type="AlphaFoldDB" id="A0AAD4MN01"/>
<sequence>MLSNAISVINQLVQSNQSKLQAFEVKILSMSKEDRGYLCDKTKHMLLEKVFAGMSRFNALHFTFRASFEKRTEKNVPLIRGQEKQTRKTKKKSRSHQNAVISKTPQVFRAKFNDEYEFYEPTLSYFFRLLYHPTAYFREVSMFAPMTDRFCAEVSKSFIRCEQFTLYELGSSPEHSLKWLKENVRAQQIILSLNYYINCTRPDILFSEFLLQNSCVCAQDRLELVMVPEPEELVNALIKKYETLEVRKAIPTIALKFNLNWNKILLKYFEFNFDAQYDTPLYDERCDGCNIETYERPHKLGGSRKVIVQVRRCLFRCDSMAYMKFE</sequence>
<name>A0AAD4MN01_9BILA</name>
<accession>A0AAD4MN01</accession>
<comment type="caution">
    <text evidence="2">The sequence shown here is derived from an EMBL/GenBank/DDBJ whole genome shotgun (WGS) entry which is preliminary data.</text>
</comment>
<proteinExistence type="predicted"/>
<reference evidence="2" key="1">
    <citation type="submission" date="2022-01" db="EMBL/GenBank/DDBJ databases">
        <title>Genome Sequence Resource for Two Populations of Ditylenchus destructor, the Migratory Endoparasitic Phytonematode.</title>
        <authorList>
            <person name="Zhang H."/>
            <person name="Lin R."/>
            <person name="Xie B."/>
        </authorList>
    </citation>
    <scope>NUCLEOTIDE SEQUENCE</scope>
    <source>
        <strain evidence="2">BazhouSP</strain>
    </source>
</reference>
<feature type="region of interest" description="Disordered" evidence="1">
    <location>
        <begin position="80"/>
        <end position="99"/>
    </location>
</feature>
<evidence type="ECO:0000313" key="2">
    <source>
        <dbReference type="EMBL" id="KAI1699974.1"/>
    </source>
</evidence>
<protein>
    <submittedName>
        <fullName evidence="2">Uncharacterized protein</fullName>
    </submittedName>
</protein>
<keyword evidence="3" id="KW-1185">Reference proteome</keyword>
<evidence type="ECO:0000256" key="1">
    <source>
        <dbReference type="SAM" id="MobiDB-lite"/>
    </source>
</evidence>
<dbReference type="Proteomes" id="UP001201812">
    <property type="component" value="Unassembled WGS sequence"/>
</dbReference>